<evidence type="ECO:0000256" key="15">
    <source>
        <dbReference type="SAM" id="MobiDB-lite"/>
    </source>
</evidence>
<dbReference type="GO" id="GO:0000049">
    <property type="term" value="F:tRNA binding"/>
    <property type="evidence" value="ECO:0007669"/>
    <property type="project" value="TreeGrafter"/>
</dbReference>
<dbReference type="OrthoDB" id="9784339at2"/>
<dbReference type="EC" id="2.7.7.87" evidence="4"/>
<comment type="similarity">
    <text evidence="2">Belongs to the SUA5 family.</text>
</comment>
<keyword evidence="8" id="KW-0548">Nucleotidyltransferase</keyword>
<dbReference type="InterPro" id="IPR006070">
    <property type="entry name" value="Sua5-like_dom"/>
</dbReference>
<gene>
    <name evidence="17" type="ORF">RISK_005789</name>
</gene>
<reference evidence="17" key="1">
    <citation type="submission" date="2015-05" db="EMBL/GenBank/DDBJ databases">
        <title>Permanent draft genome of Rhodopirellula islandicus K833.</title>
        <authorList>
            <person name="Kizina J."/>
            <person name="Richter M."/>
            <person name="Glockner F.O."/>
            <person name="Harder J."/>
        </authorList>
    </citation>
    <scope>NUCLEOTIDE SEQUENCE [LARGE SCALE GENOMIC DNA]</scope>
    <source>
        <strain evidence="17">K833</strain>
    </source>
</reference>
<dbReference type="GO" id="GO:0061710">
    <property type="term" value="F:L-threonylcarbamoyladenylate synthase"/>
    <property type="evidence" value="ECO:0007669"/>
    <property type="project" value="UniProtKB-EC"/>
</dbReference>
<dbReference type="Pfam" id="PF01300">
    <property type="entry name" value="Sua5_yciO_yrdC"/>
    <property type="match status" value="1"/>
</dbReference>
<dbReference type="InterPro" id="IPR023485">
    <property type="entry name" value="Ptyr_pPase"/>
</dbReference>
<proteinExistence type="inferred from homology"/>
<dbReference type="PANTHER" id="PTHR17490:SF16">
    <property type="entry name" value="THREONYLCARBAMOYL-AMP SYNTHASE"/>
    <property type="match status" value="1"/>
</dbReference>
<dbReference type="InterPro" id="IPR036196">
    <property type="entry name" value="Ptyr_pPase_sf"/>
</dbReference>
<dbReference type="SMART" id="SM00226">
    <property type="entry name" value="LMWPc"/>
    <property type="match status" value="1"/>
</dbReference>
<dbReference type="GO" id="GO:0005737">
    <property type="term" value="C:cytoplasm"/>
    <property type="evidence" value="ECO:0007669"/>
    <property type="project" value="UniProtKB-SubCell"/>
</dbReference>
<keyword evidence="6" id="KW-0808">Transferase</keyword>
<dbReference type="GO" id="GO:0008033">
    <property type="term" value="P:tRNA processing"/>
    <property type="evidence" value="ECO:0007669"/>
    <property type="project" value="UniProtKB-KW"/>
</dbReference>
<keyword evidence="5" id="KW-0963">Cytoplasm</keyword>
<feature type="region of interest" description="Disordered" evidence="15">
    <location>
        <begin position="408"/>
        <end position="437"/>
    </location>
</feature>
<dbReference type="Pfam" id="PF01451">
    <property type="entry name" value="LMWPc"/>
    <property type="match status" value="1"/>
</dbReference>
<evidence type="ECO:0000313" key="18">
    <source>
        <dbReference type="Proteomes" id="UP000036367"/>
    </source>
</evidence>
<dbReference type="SUPFAM" id="SSF52788">
    <property type="entry name" value="Phosphotyrosine protein phosphatases I"/>
    <property type="match status" value="1"/>
</dbReference>
<keyword evidence="9" id="KW-0547">Nucleotide-binding</keyword>
<dbReference type="InterPro" id="IPR017867">
    <property type="entry name" value="Tyr_phospatase_low_mol_wt"/>
</dbReference>
<dbReference type="Gene3D" id="3.40.50.2300">
    <property type="match status" value="1"/>
</dbReference>
<feature type="compositionally biased region" description="Basic and acidic residues" evidence="15">
    <location>
        <begin position="427"/>
        <end position="437"/>
    </location>
</feature>
<evidence type="ECO:0000313" key="17">
    <source>
        <dbReference type="EMBL" id="KLU02723.1"/>
    </source>
</evidence>
<accession>A0A0J1B827</accession>
<evidence type="ECO:0000256" key="3">
    <source>
        <dbReference type="ARBA" id="ARBA00011063"/>
    </source>
</evidence>
<keyword evidence="11" id="KW-0067">ATP-binding</keyword>
<evidence type="ECO:0000256" key="7">
    <source>
        <dbReference type="ARBA" id="ARBA00022694"/>
    </source>
</evidence>
<keyword evidence="10 17" id="KW-0378">Hydrolase</keyword>
<feature type="active site" evidence="14">
    <location>
        <position position="279"/>
    </location>
</feature>
<evidence type="ECO:0000256" key="8">
    <source>
        <dbReference type="ARBA" id="ARBA00022695"/>
    </source>
</evidence>
<dbReference type="PROSITE" id="PS51163">
    <property type="entry name" value="YRDC"/>
    <property type="match status" value="1"/>
</dbReference>
<sequence>MDRPRFTEPMIYDLQTTDDPRDIVHRSVQALVEGQVIGVPSETVYGLVASSLCPAAVRRLAQWTATCRGWHTHSDASNPASSGADPTDFVAPTADAGSIALCVRSSEAAGDFLMPMTMLARRMSERCFPGPLTLIADCDDSVSAMSCLPETVAETLRAGAGQRSSSTGGPVAFRVSEHRLLSHIHRYLSAPLVWGEIGLPDASPPTTAEKLQAALTAGTGESLPLLLDDGISRYGDEGTVVRVSGNHWHVQRTGVIQQAAMNQFVKPVIALVCTGNTCRSPMAETLLREALRRKFGREDVARVVSAGVAAGHGSGAAPQAVEVMGRRGLDLTGHASQPLEESLMSMADLVLTMTRRHRDAIVAAWPDRAERVSTLRRDGGDVSDPVGMSVEVYEQCADQIVSELEGWLSDLPPDFFPSDGPDGGPDDEPRQPHAGSE</sequence>
<evidence type="ECO:0000256" key="12">
    <source>
        <dbReference type="ARBA" id="ARBA00029774"/>
    </source>
</evidence>
<dbReference type="PRINTS" id="PR00719">
    <property type="entry name" value="LMWPTPASE"/>
</dbReference>
<evidence type="ECO:0000256" key="4">
    <source>
        <dbReference type="ARBA" id="ARBA00012584"/>
    </source>
</evidence>
<dbReference type="GO" id="GO:0005524">
    <property type="term" value="F:ATP binding"/>
    <property type="evidence" value="ECO:0007669"/>
    <property type="project" value="UniProtKB-KW"/>
</dbReference>
<feature type="active site" description="Nucleophile" evidence="14">
    <location>
        <position position="273"/>
    </location>
</feature>
<dbReference type="EMBL" id="LECT01000044">
    <property type="protein sequence ID" value="KLU02723.1"/>
    <property type="molecule type" value="Genomic_DNA"/>
</dbReference>
<dbReference type="PATRIC" id="fig|595434.4.peg.5495"/>
<comment type="subcellular location">
    <subcellularLocation>
        <location evidence="1">Cytoplasm</location>
    </subcellularLocation>
</comment>
<evidence type="ECO:0000256" key="14">
    <source>
        <dbReference type="PIRSR" id="PIRSR617867-1"/>
    </source>
</evidence>
<feature type="active site" description="Proton donor" evidence="14">
    <location>
        <position position="384"/>
    </location>
</feature>
<evidence type="ECO:0000256" key="11">
    <source>
        <dbReference type="ARBA" id="ARBA00022840"/>
    </source>
</evidence>
<evidence type="ECO:0000256" key="1">
    <source>
        <dbReference type="ARBA" id="ARBA00004496"/>
    </source>
</evidence>
<dbReference type="AlphaFoldDB" id="A0A0J1B827"/>
<dbReference type="InterPro" id="IPR017945">
    <property type="entry name" value="DHBP_synth_RibB-like_a/b_dom"/>
</dbReference>
<evidence type="ECO:0000259" key="16">
    <source>
        <dbReference type="PROSITE" id="PS51163"/>
    </source>
</evidence>
<dbReference type="Proteomes" id="UP000036367">
    <property type="component" value="Unassembled WGS sequence"/>
</dbReference>
<dbReference type="PANTHER" id="PTHR17490">
    <property type="entry name" value="SUA5"/>
    <property type="match status" value="1"/>
</dbReference>
<comment type="caution">
    <text evidence="17">The sequence shown here is derived from an EMBL/GenBank/DDBJ whole genome shotgun (WGS) entry which is preliminary data.</text>
</comment>
<feature type="compositionally biased region" description="Low complexity" evidence="15">
    <location>
        <begin position="408"/>
        <end position="420"/>
    </location>
</feature>
<dbReference type="Gene3D" id="3.90.870.10">
    <property type="entry name" value="DHBP synthase"/>
    <property type="match status" value="2"/>
</dbReference>
<dbReference type="CDD" id="cd16344">
    <property type="entry name" value="LMWPAP"/>
    <property type="match status" value="1"/>
</dbReference>
<evidence type="ECO:0000256" key="2">
    <source>
        <dbReference type="ARBA" id="ARBA00007663"/>
    </source>
</evidence>
<name>A0A0J1B827_RHOIS</name>
<dbReference type="STRING" id="595434.RISK_005789"/>
<protein>
    <recommendedName>
        <fullName evidence="12">L-threonylcarbamoyladenylate synthase</fullName>
        <ecNumber evidence="4">2.7.7.87</ecNumber>
    </recommendedName>
    <alternativeName>
        <fullName evidence="12">L-threonylcarbamoyladenylate synthase</fullName>
    </alternativeName>
</protein>
<comment type="catalytic activity">
    <reaction evidence="13">
        <text>L-threonine + hydrogencarbonate + ATP = L-threonylcarbamoyladenylate + diphosphate + H2O</text>
        <dbReference type="Rhea" id="RHEA:36407"/>
        <dbReference type="ChEBI" id="CHEBI:15377"/>
        <dbReference type="ChEBI" id="CHEBI:17544"/>
        <dbReference type="ChEBI" id="CHEBI:30616"/>
        <dbReference type="ChEBI" id="CHEBI:33019"/>
        <dbReference type="ChEBI" id="CHEBI:57926"/>
        <dbReference type="ChEBI" id="CHEBI:73682"/>
        <dbReference type="EC" id="2.7.7.87"/>
    </reaction>
</comment>
<feature type="domain" description="YrdC-like" evidence="16">
    <location>
        <begin position="21"/>
        <end position="256"/>
    </location>
</feature>
<evidence type="ECO:0000256" key="13">
    <source>
        <dbReference type="ARBA" id="ARBA00048366"/>
    </source>
</evidence>
<comment type="similarity">
    <text evidence="3">Belongs to the low molecular weight phosphotyrosine protein phosphatase family.</text>
</comment>
<dbReference type="GO" id="GO:0004725">
    <property type="term" value="F:protein tyrosine phosphatase activity"/>
    <property type="evidence" value="ECO:0007669"/>
    <property type="project" value="InterPro"/>
</dbReference>
<evidence type="ECO:0000256" key="6">
    <source>
        <dbReference type="ARBA" id="ARBA00022679"/>
    </source>
</evidence>
<organism evidence="17 18">
    <name type="scientific">Rhodopirellula islandica</name>
    <dbReference type="NCBI Taxonomy" id="595434"/>
    <lineage>
        <taxon>Bacteria</taxon>
        <taxon>Pseudomonadati</taxon>
        <taxon>Planctomycetota</taxon>
        <taxon>Planctomycetia</taxon>
        <taxon>Pirellulales</taxon>
        <taxon>Pirellulaceae</taxon>
        <taxon>Rhodopirellula</taxon>
    </lineage>
</organism>
<dbReference type="SUPFAM" id="SSF55821">
    <property type="entry name" value="YrdC/RibB"/>
    <property type="match status" value="2"/>
</dbReference>
<evidence type="ECO:0000256" key="5">
    <source>
        <dbReference type="ARBA" id="ARBA00022490"/>
    </source>
</evidence>
<dbReference type="InterPro" id="IPR050156">
    <property type="entry name" value="TC-AMP_synthase_SUA5"/>
</dbReference>
<keyword evidence="18" id="KW-1185">Reference proteome</keyword>
<keyword evidence="7" id="KW-0819">tRNA processing</keyword>
<dbReference type="GO" id="GO:0006450">
    <property type="term" value="P:regulation of translational fidelity"/>
    <property type="evidence" value="ECO:0007669"/>
    <property type="project" value="TreeGrafter"/>
</dbReference>
<dbReference type="GO" id="GO:0003725">
    <property type="term" value="F:double-stranded RNA binding"/>
    <property type="evidence" value="ECO:0007669"/>
    <property type="project" value="InterPro"/>
</dbReference>
<evidence type="ECO:0000256" key="9">
    <source>
        <dbReference type="ARBA" id="ARBA00022741"/>
    </source>
</evidence>
<evidence type="ECO:0000256" key="10">
    <source>
        <dbReference type="ARBA" id="ARBA00022801"/>
    </source>
</evidence>